<dbReference type="RefSeq" id="WP_145183151.1">
    <property type="nucleotide sequence ID" value="NZ_CP036266.1"/>
</dbReference>
<keyword evidence="4" id="KW-1185">Reference proteome</keyword>
<proteinExistence type="predicted"/>
<dbReference type="Proteomes" id="UP000320421">
    <property type="component" value="Chromosome"/>
</dbReference>
<dbReference type="EMBL" id="CP036266">
    <property type="protein sequence ID" value="QDT20397.1"/>
    <property type="molecule type" value="Genomic_DNA"/>
</dbReference>
<protein>
    <recommendedName>
        <fullName evidence="5">Flagellar protein FliL</fullName>
    </recommendedName>
</protein>
<dbReference type="AlphaFoldDB" id="A0A517PLZ8"/>
<reference evidence="3 4" key="1">
    <citation type="submission" date="2019-02" db="EMBL/GenBank/DDBJ databases">
        <title>Deep-cultivation of Planctomycetes and their phenomic and genomic characterization uncovers novel biology.</title>
        <authorList>
            <person name="Wiegand S."/>
            <person name="Jogler M."/>
            <person name="Boedeker C."/>
            <person name="Pinto D."/>
            <person name="Vollmers J."/>
            <person name="Rivas-Marin E."/>
            <person name="Kohn T."/>
            <person name="Peeters S.H."/>
            <person name="Heuer A."/>
            <person name="Rast P."/>
            <person name="Oberbeckmann S."/>
            <person name="Bunk B."/>
            <person name="Jeske O."/>
            <person name="Meyerdierks A."/>
            <person name="Storesund J.E."/>
            <person name="Kallscheuer N."/>
            <person name="Luecker S."/>
            <person name="Lage O.M."/>
            <person name="Pohl T."/>
            <person name="Merkel B.J."/>
            <person name="Hornburger P."/>
            <person name="Mueller R.-W."/>
            <person name="Bruemmer F."/>
            <person name="Labrenz M."/>
            <person name="Spormann A.M."/>
            <person name="Op den Camp H."/>
            <person name="Overmann J."/>
            <person name="Amann R."/>
            <person name="Jetten M.S.M."/>
            <person name="Mascher T."/>
            <person name="Medema M.H."/>
            <person name="Devos D.P."/>
            <person name="Kaster A.-K."/>
            <person name="Ovreas L."/>
            <person name="Rohde M."/>
            <person name="Galperin M.Y."/>
            <person name="Jogler C."/>
        </authorList>
    </citation>
    <scope>NUCLEOTIDE SEQUENCE [LARGE SCALE GENOMIC DNA]</scope>
    <source>
        <strain evidence="3 4">HG66A1</strain>
    </source>
</reference>
<feature type="transmembrane region" description="Helical" evidence="2">
    <location>
        <begin position="37"/>
        <end position="56"/>
    </location>
</feature>
<organism evidence="3 4">
    <name type="scientific">Gimesia chilikensis</name>
    <dbReference type="NCBI Taxonomy" id="2605989"/>
    <lineage>
        <taxon>Bacteria</taxon>
        <taxon>Pseudomonadati</taxon>
        <taxon>Planctomycetota</taxon>
        <taxon>Planctomycetia</taxon>
        <taxon>Planctomycetales</taxon>
        <taxon>Planctomycetaceae</taxon>
        <taxon>Gimesia</taxon>
    </lineage>
</organism>
<evidence type="ECO:0000313" key="3">
    <source>
        <dbReference type="EMBL" id="QDT20397.1"/>
    </source>
</evidence>
<name>A0A517PLZ8_9PLAN</name>
<feature type="region of interest" description="Disordered" evidence="1">
    <location>
        <begin position="1"/>
        <end position="24"/>
    </location>
</feature>
<dbReference type="OrthoDB" id="273780at2"/>
<evidence type="ECO:0000313" key="4">
    <source>
        <dbReference type="Proteomes" id="UP000320421"/>
    </source>
</evidence>
<evidence type="ECO:0000256" key="1">
    <source>
        <dbReference type="SAM" id="MobiDB-lite"/>
    </source>
</evidence>
<accession>A0A517PLZ8</accession>
<keyword evidence="2" id="KW-0472">Membrane</keyword>
<evidence type="ECO:0000256" key="2">
    <source>
        <dbReference type="SAM" id="Phobius"/>
    </source>
</evidence>
<feature type="compositionally biased region" description="Low complexity" evidence="1">
    <location>
        <begin position="10"/>
        <end position="24"/>
    </location>
</feature>
<keyword evidence="2" id="KW-0812">Transmembrane</keyword>
<evidence type="ECO:0008006" key="5">
    <source>
        <dbReference type="Google" id="ProtNLM"/>
    </source>
</evidence>
<sequence length="185" mass="20103">MATDTETEEAGVATEAVASPEESAAASGQSKARLLKIGGLLLLVIMLQVGISYWLLTPDKPAEVAEESLSRESENLQVTTAEVNIENFSVTNNIAEPGATIHVTFNLVALVEQGAAGDFETMVKETNKARVKQAVIEVVRKSSLADLNDPQLSTMKRMMKESINKVLKKSYVIETVISEYRTMTQ</sequence>
<keyword evidence="2" id="KW-1133">Transmembrane helix</keyword>
<gene>
    <name evidence="3" type="ORF">HG66A1_21830</name>
</gene>